<name>A0A3D8J486_9HELI</name>
<dbReference type="InterPro" id="IPR000914">
    <property type="entry name" value="SBP_5_dom"/>
</dbReference>
<keyword evidence="1" id="KW-0732">Signal</keyword>
<dbReference type="OrthoDB" id="9772924at2"/>
<protein>
    <submittedName>
        <fullName evidence="3">ABC transporter substrate-binding protein</fullName>
    </submittedName>
</protein>
<reference evidence="3 4" key="1">
    <citation type="submission" date="2018-04" db="EMBL/GenBank/DDBJ databases">
        <title>Novel Campyloabacter and Helicobacter Species and Strains.</title>
        <authorList>
            <person name="Mannion A.J."/>
            <person name="Shen Z."/>
            <person name="Fox J.G."/>
        </authorList>
    </citation>
    <scope>NUCLEOTIDE SEQUENCE [LARGE SCALE GENOMIC DNA]</scope>
    <source>
        <strain evidence="3 4">MIT 97-5075</strain>
    </source>
</reference>
<evidence type="ECO:0000313" key="3">
    <source>
        <dbReference type="EMBL" id="RDU71674.1"/>
    </source>
</evidence>
<dbReference type="SUPFAM" id="SSF53850">
    <property type="entry name" value="Periplasmic binding protein-like II"/>
    <property type="match status" value="1"/>
</dbReference>
<accession>A0A3D8J486</accession>
<comment type="caution">
    <text evidence="3">The sequence shown here is derived from an EMBL/GenBank/DDBJ whole genome shotgun (WGS) entry which is preliminary data.</text>
</comment>
<evidence type="ECO:0000259" key="2">
    <source>
        <dbReference type="Pfam" id="PF00496"/>
    </source>
</evidence>
<dbReference type="GO" id="GO:0030288">
    <property type="term" value="C:outer membrane-bounded periplasmic space"/>
    <property type="evidence" value="ECO:0007669"/>
    <property type="project" value="TreeGrafter"/>
</dbReference>
<organism evidence="3 4">
    <name type="scientific">Helicobacter aurati</name>
    <dbReference type="NCBI Taxonomy" id="137778"/>
    <lineage>
        <taxon>Bacteria</taxon>
        <taxon>Pseudomonadati</taxon>
        <taxon>Campylobacterota</taxon>
        <taxon>Epsilonproteobacteria</taxon>
        <taxon>Campylobacterales</taxon>
        <taxon>Helicobacteraceae</taxon>
        <taxon>Helicobacter</taxon>
    </lineage>
</organism>
<feature type="domain" description="Solute-binding protein family 5" evidence="2">
    <location>
        <begin position="404"/>
        <end position="495"/>
    </location>
</feature>
<proteinExistence type="predicted"/>
<dbReference type="Pfam" id="PF00496">
    <property type="entry name" value="SBP_bac_5"/>
    <property type="match status" value="2"/>
</dbReference>
<dbReference type="PANTHER" id="PTHR30290">
    <property type="entry name" value="PERIPLASMIC BINDING COMPONENT OF ABC TRANSPORTER"/>
    <property type="match status" value="1"/>
</dbReference>
<gene>
    <name evidence="3" type="ORF">CQA66_05900</name>
</gene>
<keyword evidence="4" id="KW-1185">Reference proteome</keyword>
<dbReference type="GO" id="GO:0043190">
    <property type="term" value="C:ATP-binding cassette (ABC) transporter complex"/>
    <property type="evidence" value="ECO:0007669"/>
    <property type="project" value="InterPro"/>
</dbReference>
<dbReference type="Gene3D" id="3.40.190.10">
    <property type="entry name" value="Periplasmic binding protein-like II"/>
    <property type="match status" value="1"/>
</dbReference>
<dbReference type="Proteomes" id="UP000256424">
    <property type="component" value="Unassembled WGS sequence"/>
</dbReference>
<evidence type="ECO:0000256" key="1">
    <source>
        <dbReference type="ARBA" id="ARBA00022729"/>
    </source>
</evidence>
<dbReference type="CDD" id="cd08497">
    <property type="entry name" value="MbnE-like"/>
    <property type="match status" value="1"/>
</dbReference>
<feature type="domain" description="Solute-binding protein family 5" evidence="2">
    <location>
        <begin position="68"/>
        <end position="388"/>
    </location>
</feature>
<dbReference type="Gene3D" id="3.10.105.10">
    <property type="entry name" value="Dipeptide-binding Protein, Domain 3"/>
    <property type="match status" value="1"/>
</dbReference>
<dbReference type="GO" id="GO:0015833">
    <property type="term" value="P:peptide transport"/>
    <property type="evidence" value="ECO:0007669"/>
    <property type="project" value="TreeGrafter"/>
</dbReference>
<evidence type="ECO:0000313" key="4">
    <source>
        <dbReference type="Proteomes" id="UP000256424"/>
    </source>
</evidence>
<dbReference type="GO" id="GO:1904680">
    <property type="term" value="F:peptide transmembrane transporter activity"/>
    <property type="evidence" value="ECO:0007669"/>
    <property type="project" value="TreeGrafter"/>
</dbReference>
<dbReference type="GO" id="GO:0042884">
    <property type="term" value="P:microcin transport"/>
    <property type="evidence" value="ECO:0007669"/>
    <property type="project" value="TreeGrafter"/>
</dbReference>
<sequence length="600" mass="69400">MDSAPKHIHAKYLPYANPNAKKGGTFKMMALGSFDSLDLFVLKGNKADSLNLLYDSLMVQSLDEPFAIYPLIADRICIAEDKSGVRFHINAHAAFNDGTSITSEDVKFSFDMLTQKGDPTQARYYGDVKEAVVVNAKTIEFIFKNAQNKELPFILSQLYIFPKHFYIANTDKSNSFGKYPLRIPLGSGPYTIDKFEPNKFIIYRRNPNYWAKNLMVNRGAYNFQQIKIEYYKDENVALRAFLAGNYDYRFESKAKAWANDYDVKTYKEGKFKKIELRHGLPAGMQGFYLNTRKKFLHDKKVREAVMQCFDFEWSNRYLFYSQYTRTKSYYENSEYASKGSLKDADNQAEVKLLTQLGILEKDSNTNSTNTTARATTLRIAKEYQQDIDKRMLEQNYPIPTTSTHSKRENLKYAKKLLEEAGYQVRNNSLMDDQGNPIKLTILLNSPLFERVVLPFKKNLAILGIELDISLVDPAQYENRVKKFDYDIIIGVIPQSLFPGNEQDFFFSSSSANIEGSRNFSGVKNKAIDKLIATLNQTEEHHKRVTILHAMDRILLWGFYVVPHYYSPNFRIAIKSDIGIPNYFPPYSSPFIAYYYWWLEK</sequence>
<dbReference type="AlphaFoldDB" id="A0A3D8J486"/>
<dbReference type="PANTHER" id="PTHR30290:SF64">
    <property type="entry name" value="ABC TRANSPORTER PERIPLASMIC BINDING PROTEIN"/>
    <property type="match status" value="1"/>
</dbReference>
<dbReference type="InterPro" id="IPR030678">
    <property type="entry name" value="Peptide/Ni-bd"/>
</dbReference>
<dbReference type="EMBL" id="NXLW01000010">
    <property type="protein sequence ID" value="RDU71674.1"/>
    <property type="molecule type" value="Genomic_DNA"/>
</dbReference>
<dbReference type="InterPro" id="IPR039424">
    <property type="entry name" value="SBP_5"/>
</dbReference>
<dbReference type="PIRSF" id="PIRSF002741">
    <property type="entry name" value="MppA"/>
    <property type="match status" value="1"/>
</dbReference>